<evidence type="ECO:0000256" key="1">
    <source>
        <dbReference type="SAM" id="MobiDB-lite"/>
    </source>
</evidence>
<dbReference type="SMART" id="SM00507">
    <property type="entry name" value="HNHc"/>
    <property type="match status" value="1"/>
</dbReference>
<dbReference type="InterPro" id="IPR003615">
    <property type="entry name" value="HNH_nuc"/>
</dbReference>
<comment type="caution">
    <text evidence="3">The sequence shown here is derived from an EMBL/GenBank/DDBJ whole genome shotgun (WGS) entry which is preliminary data.</text>
</comment>
<sequence length="589" mass="62672">MNTDNRDGASGFDYLAALAMFEQATSTLAAADPDLLTPRESLDAMVRLERCVRRLSPVTTAIAATADRLGVPGELGHRNLRQLLVAALRLSGGEAAARVKAVRWRVAETLPTGDVVAPRRPHLAEAQADGAISDTHVAAVEHALERCRKRLTGDESEQLEDILTTLARESTPEAVRKAAKHAADLVDPDGAEPDEQDARRARSMDVRPQDDDGLTDIDGTLDSATRALLDAVLAKWGRPGVCNPADPESVEDAATADEKELAAAVKRDERTATQRRHDALSHALQVALGSAGSHRGVPAVVVATMTIDQLTNLAGTATTATGGTLPVADALRLAGGHPRYLVLTDFAGRPLWLGRSRRLASVDQRIALYATEKGCTAPGCDAPPAFCAVHHMHEYGAGGATDIGNLTLVCDVHHATVTPTGNRTAPVVDGPYAGRTGWSHPRIDDGAVRVNHTHDCAELYRQALERWEATRGSWLRSYAERDMARQEQAAYRDQVGTIHDDIGGILDGDAGAQILEQMLADHDAAAPWDTPASGASGASPASGALEPCRAVPLLRENHSAPVSLVKHAVRRRYAHDRTTEPAAQPPGDP</sequence>
<keyword evidence="4" id="KW-1185">Reference proteome</keyword>
<dbReference type="Proteomes" id="UP001500635">
    <property type="component" value="Unassembled WGS sequence"/>
</dbReference>
<evidence type="ECO:0000313" key="3">
    <source>
        <dbReference type="EMBL" id="GAA4393568.1"/>
    </source>
</evidence>
<dbReference type="Pfam" id="PF02720">
    <property type="entry name" value="DUF222"/>
    <property type="match status" value="1"/>
</dbReference>
<proteinExistence type="predicted"/>
<feature type="compositionally biased region" description="Acidic residues" evidence="1">
    <location>
        <begin position="186"/>
        <end position="195"/>
    </location>
</feature>
<dbReference type="InterPro" id="IPR003870">
    <property type="entry name" value="DUF222"/>
</dbReference>
<dbReference type="RefSeq" id="WP_344995831.1">
    <property type="nucleotide sequence ID" value="NZ_BAABFR010000033.1"/>
</dbReference>
<feature type="region of interest" description="Disordered" evidence="1">
    <location>
        <begin position="179"/>
        <end position="217"/>
    </location>
</feature>
<feature type="compositionally biased region" description="Basic and acidic residues" evidence="1">
    <location>
        <begin position="196"/>
        <end position="210"/>
    </location>
</feature>
<name>A0ABP8JNH8_9ACTN</name>
<reference evidence="4" key="1">
    <citation type="journal article" date="2019" name="Int. J. Syst. Evol. Microbiol.">
        <title>The Global Catalogue of Microorganisms (GCM) 10K type strain sequencing project: providing services to taxonomists for standard genome sequencing and annotation.</title>
        <authorList>
            <consortium name="The Broad Institute Genomics Platform"/>
            <consortium name="The Broad Institute Genome Sequencing Center for Infectious Disease"/>
            <person name="Wu L."/>
            <person name="Ma J."/>
        </authorList>
    </citation>
    <scope>NUCLEOTIDE SEQUENCE [LARGE SCALE GENOMIC DNA]</scope>
    <source>
        <strain evidence="4">JCM 17688</strain>
    </source>
</reference>
<protein>
    <recommendedName>
        <fullName evidence="2">HNH nuclease domain-containing protein</fullName>
    </recommendedName>
</protein>
<organism evidence="3 4">
    <name type="scientific">Tsukamurella soli</name>
    <dbReference type="NCBI Taxonomy" id="644556"/>
    <lineage>
        <taxon>Bacteria</taxon>
        <taxon>Bacillati</taxon>
        <taxon>Actinomycetota</taxon>
        <taxon>Actinomycetes</taxon>
        <taxon>Mycobacteriales</taxon>
        <taxon>Tsukamurellaceae</taxon>
        <taxon>Tsukamurella</taxon>
    </lineage>
</organism>
<gene>
    <name evidence="3" type="ORF">GCM10023147_24420</name>
</gene>
<evidence type="ECO:0000313" key="4">
    <source>
        <dbReference type="Proteomes" id="UP001500635"/>
    </source>
</evidence>
<dbReference type="CDD" id="cd00085">
    <property type="entry name" value="HNHc"/>
    <property type="match status" value="1"/>
</dbReference>
<evidence type="ECO:0000259" key="2">
    <source>
        <dbReference type="SMART" id="SM00507"/>
    </source>
</evidence>
<dbReference type="EMBL" id="BAABFR010000033">
    <property type="protein sequence ID" value="GAA4393568.1"/>
    <property type="molecule type" value="Genomic_DNA"/>
</dbReference>
<feature type="domain" description="HNH nuclease" evidence="2">
    <location>
        <begin position="363"/>
        <end position="415"/>
    </location>
</feature>
<accession>A0ABP8JNH8</accession>